<dbReference type="SUPFAM" id="SSF56112">
    <property type="entry name" value="Protein kinase-like (PK-like)"/>
    <property type="match status" value="1"/>
</dbReference>
<feature type="domain" description="SH2" evidence="2">
    <location>
        <begin position="374"/>
        <end position="455"/>
    </location>
</feature>
<dbReference type="EMBL" id="BAAFRS010000339">
    <property type="protein sequence ID" value="GAB1227420.1"/>
    <property type="molecule type" value="Genomic_DNA"/>
</dbReference>
<dbReference type="CDD" id="cd10357">
    <property type="entry name" value="SH2_ShkD_ShkE"/>
    <property type="match status" value="1"/>
</dbReference>
<dbReference type="InterPro" id="IPR036860">
    <property type="entry name" value="SH2_dom_sf"/>
</dbReference>
<dbReference type="Proteomes" id="UP001628156">
    <property type="component" value="Unassembled WGS sequence"/>
</dbReference>
<evidence type="ECO:0000313" key="3">
    <source>
        <dbReference type="EMBL" id="GAB1227420.1"/>
    </source>
</evidence>
<evidence type="ECO:0000259" key="2">
    <source>
        <dbReference type="PROSITE" id="PS50001"/>
    </source>
</evidence>
<organism evidence="3 4">
    <name type="scientific">Entamoeba nuttalli</name>
    <dbReference type="NCBI Taxonomy" id="412467"/>
    <lineage>
        <taxon>Eukaryota</taxon>
        <taxon>Amoebozoa</taxon>
        <taxon>Evosea</taxon>
        <taxon>Archamoebae</taxon>
        <taxon>Mastigamoebida</taxon>
        <taxon>Entamoebidae</taxon>
        <taxon>Entamoeba</taxon>
    </lineage>
</organism>
<dbReference type="InterPro" id="IPR000980">
    <property type="entry name" value="SH2"/>
</dbReference>
<proteinExistence type="predicted"/>
<reference evidence="3 4" key="1">
    <citation type="journal article" date="2019" name="PLoS Negl. Trop. Dis.">
        <title>Whole genome sequencing of Entamoeba nuttalli reveals mammalian host-related molecular signatures and a novel octapeptide-repeat surface protein.</title>
        <authorList>
            <person name="Tanaka M."/>
            <person name="Makiuchi T."/>
            <person name="Komiyama T."/>
            <person name="Shiina T."/>
            <person name="Osaki K."/>
            <person name="Tachibana H."/>
        </authorList>
    </citation>
    <scope>NUCLEOTIDE SEQUENCE [LARGE SCALE GENOMIC DNA]</scope>
    <source>
        <strain evidence="3 4">P19-061405</strain>
    </source>
</reference>
<keyword evidence="4" id="KW-1185">Reference proteome</keyword>
<dbReference type="InterPro" id="IPR011009">
    <property type="entry name" value="Kinase-like_dom_sf"/>
</dbReference>
<protein>
    <recommendedName>
        <fullName evidence="2">SH2 domain-containing protein</fullName>
    </recommendedName>
</protein>
<dbReference type="Gene3D" id="1.10.510.10">
    <property type="entry name" value="Transferase(Phosphotransferase) domain 1"/>
    <property type="match status" value="1"/>
</dbReference>
<dbReference type="Pfam" id="PF00017">
    <property type="entry name" value="SH2"/>
    <property type="match status" value="1"/>
</dbReference>
<name>A0ABQ0DX41_9EUKA</name>
<dbReference type="PROSITE" id="PS50001">
    <property type="entry name" value="SH2"/>
    <property type="match status" value="1"/>
</dbReference>
<dbReference type="Gene3D" id="3.30.505.10">
    <property type="entry name" value="SH2 domain"/>
    <property type="match status" value="1"/>
</dbReference>
<accession>A0ABQ0DX41</accession>
<keyword evidence="1" id="KW-0727">SH2 domain</keyword>
<sequence length="471" mass="54580">MEISTILKDVSKDISDKSGATDCIFVKRYDCTLFGERVIVEETIKDQWSVNDIQSMFKILSVVREKGCNHVVQPMGYIVKDKLLNIYGIVHQKFVCNLEEFLFKREKTFFKNVVLTVSMKYNIAIQCSESLYIFHSLGFTHKRIELKSFYLDKNMNVFLGDYYFSANKNYPLMNGHNIGKEGDVFGLAFIVYQLFNETHCDINAVNLPILPRHYMKQELCNLHGEEKKLKRERIVKEDVYAKLICNISHQLENLLLDTWNSYNLDRLTANEFLNRINDCSLVTECGGFWEADFWVYCTRENGCLPEKVLNFENMASNIATSVEIPISLVNQSGIILSKNNEITSGAFGYFINNFGKFYVDNNIMSDLIQFASSDYYFDISKDEAQTYLNNKVDLTFLIRPSNTNPKFPFTISKRVKSKTVHTRIERRENSFYCTMSGKEYKAKSIPSLVDMLRNDGLIKESCPKELTDDNY</sequence>
<gene>
    <name evidence="3" type="ORF">ENUP19_0339G0026</name>
</gene>
<comment type="caution">
    <text evidence="3">The sequence shown here is derived from an EMBL/GenBank/DDBJ whole genome shotgun (WGS) entry which is preliminary data.</text>
</comment>
<evidence type="ECO:0000256" key="1">
    <source>
        <dbReference type="PROSITE-ProRule" id="PRU00191"/>
    </source>
</evidence>
<evidence type="ECO:0000313" key="4">
    <source>
        <dbReference type="Proteomes" id="UP001628156"/>
    </source>
</evidence>
<dbReference type="SMART" id="SM00252">
    <property type="entry name" value="SH2"/>
    <property type="match status" value="1"/>
</dbReference>
<dbReference type="SUPFAM" id="SSF55550">
    <property type="entry name" value="SH2 domain"/>
    <property type="match status" value="1"/>
</dbReference>
<dbReference type="InterPro" id="IPR035845">
    <property type="entry name" value="ShkD/ShkE_SH2"/>
</dbReference>